<organism evidence="1 2">
    <name type="scientific">Flavobacterium reichenbachii</name>
    <dbReference type="NCBI Taxonomy" id="362418"/>
    <lineage>
        <taxon>Bacteria</taxon>
        <taxon>Pseudomonadati</taxon>
        <taxon>Bacteroidota</taxon>
        <taxon>Flavobacteriia</taxon>
        <taxon>Flavobacteriales</taxon>
        <taxon>Flavobacteriaceae</taxon>
        <taxon>Flavobacterium</taxon>
    </lineage>
</organism>
<accession>A0A085ZI24</accession>
<proteinExistence type="predicted"/>
<gene>
    <name evidence="1" type="ORF">IW19_00430</name>
</gene>
<sequence>MAAILIRGIFFLIKGANQKIRIFINPQKPKADLQRNFDRNDFDSNAYGFIKGVKMTLLDENNPKNRSNNEYAKKELAFQSKLQ</sequence>
<evidence type="ECO:0000313" key="1">
    <source>
        <dbReference type="EMBL" id="KFF04088.1"/>
    </source>
</evidence>
<dbReference type="EMBL" id="JPRL01000001">
    <property type="protein sequence ID" value="KFF04088.1"/>
    <property type="molecule type" value="Genomic_DNA"/>
</dbReference>
<name>A0A085ZI24_9FLAO</name>
<protein>
    <submittedName>
        <fullName evidence="1">Uncharacterized protein</fullName>
    </submittedName>
</protein>
<comment type="caution">
    <text evidence="1">The sequence shown here is derived from an EMBL/GenBank/DDBJ whole genome shotgun (WGS) entry which is preliminary data.</text>
</comment>
<dbReference type="AlphaFoldDB" id="A0A085ZI24"/>
<dbReference type="Proteomes" id="UP000028715">
    <property type="component" value="Unassembled WGS sequence"/>
</dbReference>
<evidence type="ECO:0000313" key="2">
    <source>
        <dbReference type="Proteomes" id="UP000028715"/>
    </source>
</evidence>
<reference evidence="1 2" key="1">
    <citation type="submission" date="2014-07" db="EMBL/GenBank/DDBJ databases">
        <title>Genome of Flavobacterium reichenbachii LMG 25512.</title>
        <authorList>
            <person name="Stropko S.J."/>
            <person name="Pipes S.E."/>
            <person name="Newman J.D."/>
        </authorList>
    </citation>
    <scope>NUCLEOTIDE SEQUENCE [LARGE SCALE GENOMIC DNA]</scope>
    <source>
        <strain evidence="1 2">LMG 25512</strain>
    </source>
</reference>
<dbReference type="RefSeq" id="WP_035679873.1">
    <property type="nucleotide sequence ID" value="NZ_JPRL01000001.1"/>
</dbReference>
<keyword evidence="2" id="KW-1185">Reference proteome</keyword>